<dbReference type="Pfam" id="PF12869">
    <property type="entry name" value="tRNA_anti-like"/>
    <property type="match status" value="1"/>
</dbReference>
<dbReference type="AlphaFoldDB" id="A0A0W0GKN1"/>
<accession>A0A0W0GKN1</accession>
<organism evidence="2 3">
    <name type="scientific">Dehalogenimonas alkenigignens</name>
    <dbReference type="NCBI Taxonomy" id="1217799"/>
    <lineage>
        <taxon>Bacteria</taxon>
        <taxon>Bacillati</taxon>
        <taxon>Chloroflexota</taxon>
        <taxon>Dehalococcoidia</taxon>
        <taxon>Dehalococcoidales</taxon>
        <taxon>Dehalococcoidaceae</taxon>
        <taxon>Dehalogenimonas</taxon>
    </lineage>
</organism>
<sequence length="171" mass="18363">MIKSIDSKCLLRSIVITSPIVLCAVISMTYSVISITDHVDAKTSTTHVVVNTTSGSNTPIILDASKLFTAYATNSSDANKNYLERDVVLSGKLISWQKQVDAVSASVGYYLFVGSDNPSDLFKIKCIVQIQILSDTQLNNVVGKDVTITGVCLGLVNNELVIANSFLKNAS</sequence>
<keyword evidence="1" id="KW-1133">Transmembrane helix</keyword>
<comment type="caution">
    <text evidence="2">The sequence shown here is derived from an EMBL/GenBank/DDBJ whole genome shotgun (WGS) entry which is preliminary data.</text>
</comment>
<evidence type="ECO:0008006" key="4">
    <source>
        <dbReference type="Google" id="ProtNLM"/>
    </source>
</evidence>
<dbReference type="STRING" id="1217799.DEALK_00240"/>
<dbReference type="Proteomes" id="UP000053947">
    <property type="component" value="Unassembled WGS sequence"/>
</dbReference>
<evidence type="ECO:0000313" key="3">
    <source>
        <dbReference type="Proteomes" id="UP000053947"/>
    </source>
</evidence>
<dbReference type="EMBL" id="LFDV01000001">
    <property type="protein sequence ID" value="KTB49113.1"/>
    <property type="molecule type" value="Genomic_DNA"/>
</dbReference>
<reference evidence="2 3" key="1">
    <citation type="submission" date="2015-06" db="EMBL/GenBank/DDBJ databases">
        <title>Genome sequence of the organohalide-respiring Dehalogenimonas alkenigignens type strain (IP3-3T).</title>
        <authorList>
            <person name="Key T.A."/>
            <person name="Richmond D.P."/>
            <person name="Bowman K.S."/>
            <person name="Cho Y.-J."/>
            <person name="Chun J."/>
            <person name="da Costa M.S."/>
            <person name="Rainey F.A."/>
            <person name="Moe W.M."/>
        </authorList>
    </citation>
    <scope>NUCLEOTIDE SEQUENCE [LARGE SCALE GENOMIC DNA]</scope>
    <source>
        <strain evidence="2 3">IP3-3</strain>
    </source>
</reference>
<keyword evidence="3" id="KW-1185">Reference proteome</keyword>
<evidence type="ECO:0000313" key="2">
    <source>
        <dbReference type="EMBL" id="KTB49113.1"/>
    </source>
</evidence>
<evidence type="ECO:0000256" key="1">
    <source>
        <dbReference type="SAM" id="Phobius"/>
    </source>
</evidence>
<name>A0A0W0GKN1_9CHLR</name>
<keyword evidence="1" id="KW-0812">Transmembrane</keyword>
<feature type="transmembrane region" description="Helical" evidence="1">
    <location>
        <begin position="9"/>
        <end position="33"/>
    </location>
</feature>
<proteinExistence type="predicted"/>
<dbReference type="InterPro" id="IPR024422">
    <property type="entry name" value="Protein_unknown_function_OB"/>
</dbReference>
<keyword evidence="1" id="KW-0472">Membrane</keyword>
<protein>
    <recommendedName>
        <fullName evidence="4">tRNA_anti-like</fullName>
    </recommendedName>
</protein>
<gene>
    <name evidence="2" type="ORF">DEALK_00240</name>
</gene>